<sequence>MALATYSDLKSAIGDYLNRADLTAVIPTFIALSEAKFNRELRTRDMLTRAECVSNNEFVALPVDFLEAYLLELNMTNLAAQPPLAFVGPNEAKTLKANKIINKVRYYTLIDGAFELLPAPTADTDLLLTYYAKIPALSDTQTTNWLMTKSPDLYLYSSLLEATPYLKNDERVQIWAAARQQVMDAMNIESERSMRSTTQLAARRRGFGL</sequence>
<reference evidence="1" key="1">
    <citation type="submission" date="2020-05" db="EMBL/GenBank/DDBJ databases">
        <authorList>
            <person name="Chiriac C."/>
            <person name="Salcher M."/>
            <person name="Ghai R."/>
            <person name="Kavagutti S V."/>
        </authorList>
    </citation>
    <scope>NUCLEOTIDE SEQUENCE</scope>
</reference>
<dbReference type="EMBL" id="LR798203">
    <property type="protein sequence ID" value="CAB5170621.1"/>
    <property type="molecule type" value="Genomic_DNA"/>
</dbReference>
<gene>
    <name evidence="1" type="ORF">UFOVP155_36</name>
</gene>
<accession>A0A6J7WBZ0</accession>
<dbReference type="Pfam" id="PF24175">
    <property type="entry name" value="SU10_adaptor"/>
    <property type="match status" value="1"/>
</dbReference>
<proteinExistence type="predicted"/>
<organism evidence="1">
    <name type="scientific">uncultured Caudovirales phage</name>
    <dbReference type="NCBI Taxonomy" id="2100421"/>
    <lineage>
        <taxon>Viruses</taxon>
        <taxon>Duplodnaviria</taxon>
        <taxon>Heunggongvirae</taxon>
        <taxon>Uroviricota</taxon>
        <taxon>Caudoviricetes</taxon>
        <taxon>Peduoviridae</taxon>
        <taxon>Maltschvirus</taxon>
        <taxon>Maltschvirus maltsch</taxon>
    </lineage>
</organism>
<protein>
    <submittedName>
        <fullName evidence="1">Uncharacterized protein</fullName>
    </submittedName>
</protein>
<evidence type="ECO:0000313" key="1">
    <source>
        <dbReference type="EMBL" id="CAB5170621.1"/>
    </source>
</evidence>
<dbReference type="InterPro" id="IPR056209">
    <property type="entry name" value="SU10_adaptor"/>
</dbReference>
<name>A0A6J7WBZ0_9CAUD</name>